<dbReference type="OrthoDB" id="9791837at2"/>
<proteinExistence type="predicted"/>
<evidence type="ECO:0000313" key="3">
    <source>
        <dbReference type="EMBL" id="PKD43870.1"/>
    </source>
</evidence>
<evidence type="ECO:0000259" key="2">
    <source>
        <dbReference type="Pfam" id="PF13847"/>
    </source>
</evidence>
<gene>
    <name evidence="3" type="ORF">CWD77_09970</name>
</gene>
<dbReference type="InterPro" id="IPR029063">
    <property type="entry name" value="SAM-dependent_MTases_sf"/>
</dbReference>
<feature type="domain" description="Methyltransferase" evidence="2">
    <location>
        <begin position="36"/>
        <end position="142"/>
    </location>
</feature>
<dbReference type="InterPro" id="IPR025714">
    <property type="entry name" value="Methyltranfer_dom"/>
</dbReference>
<dbReference type="GO" id="GO:0032259">
    <property type="term" value="P:methylation"/>
    <property type="evidence" value="ECO:0007669"/>
    <property type="project" value="UniProtKB-KW"/>
</dbReference>
<keyword evidence="3" id="KW-0489">Methyltransferase</keyword>
<dbReference type="PANTHER" id="PTHR43861:SF3">
    <property type="entry name" value="PUTATIVE (AFU_ORTHOLOGUE AFUA_2G14390)-RELATED"/>
    <property type="match status" value="1"/>
</dbReference>
<dbReference type="GO" id="GO:0008168">
    <property type="term" value="F:methyltransferase activity"/>
    <property type="evidence" value="ECO:0007669"/>
    <property type="project" value="UniProtKB-KW"/>
</dbReference>
<organism evidence="3 4">
    <name type="scientific">Rhodohalobacter barkolensis</name>
    <dbReference type="NCBI Taxonomy" id="2053187"/>
    <lineage>
        <taxon>Bacteria</taxon>
        <taxon>Pseudomonadati</taxon>
        <taxon>Balneolota</taxon>
        <taxon>Balneolia</taxon>
        <taxon>Balneolales</taxon>
        <taxon>Balneolaceae</taxon>
        <taxon>Rhodohalobacter</taxon>
    </lineage>
</organism>
<accession>A0A2N0VI59</accession>
<dbReference type="Gene3D" id="3.40.50.150">
    <property type="entry name" value="Vaccinia Virus protein VP39"/>
    <property type="match status" value="1"/>
</dbReference>
<reference evidence="3 4" key="1">
    <citation type="submission" date="2017-11" db="EMBL/GenBank/DDBJ databases">
        <title>Rhodohalobacter 15182 sp. nov., isolated from a salt lake.</title>
        <authorList>
            <person name="Han S."/>
        </authorList>
    </citation>
    <scope>NUCLEOTIDE SEQUENCE [LARGE SCALE GENOMIC DNA]</scope>
    <source>
        <strain evidence="3 4">15182</strain>
    </source>
</reference>
<comment type="caution">
    <text evidence="3">The sequence shown here is derived from an EMBL/GenBank/DDBJ whole genome shotgun (WGS) entry which is preliminary data.</text>
</comment>
<dbReference type="PANTHER" id="PTHR43861">
    <property type="entry name" value="TRANS-ACONITATE 2-METHYLTRANSFERASE-RELATED"/>
    <property type="match status" value="1"/>
</dbReference>
<dbReference type="AlphaFoldDB" id="A0A2N0VI59"/>
<evidence type="ECO:0000313" key="4">
    <source>
        <dbReference type="Proteomes" id="UP000233398"/>
    </source>
</evidence>
<sequence>MSRFDDEAKDWDTPESQERARAIANAIRSHVPLSTDLSAFDYGCGTGQLSFELRDKIGPITLADNSIGMLDVLREKIKEKSIHNMKPIRLDLTHDPLPGEKFDLVYTSMTLHHIPDTRFILKQFYELLNPGGYLCIADLDKEDGSFHGHDVDDVHKGFDQKELASVAKNAGFTNINFSTAYTMEKEVNEQGDTKQFPIFLMLARKI</sequence>
<dbReference type="Proteomes" id="UP000233398">
    <property type="component" value="Unassembled WGS sequence"/>
</dbReference>
<dbReference type="RefSeq" id="WP_101073409.1">
    <property type="nucleotide sequence ID" value="NZ_PISP01000002.1"/>
</dbReference>
<keyword evidence="1 3" id="KW-0808">Transferase</keyword>
<dbReference type="SUPFAM" id="SSF53335">
    <property type="entry name" value="S-adenosyl-L-methionine-dependent methyltransferases"/>
    <property type="match status" value="1"/>
</dbReference>
<name>A0A2N0VI59_9BACT</name>
<dbReference type="Pfam" id="PF13847">
    <property type="entry name" value="Methyltransf_31"/>
    <property type="match status" value="1"/>
</dbReference>
<dbReference type="CDD" id="cd02440">
    <property type="entry name" value="AdoMet_MTases"/>
    <property type="match status" value="1"/>
</dbReference>
<dbReference type="EMBL" id="PISP01000002">
    <property type="protein sequence ID" value="PKD43870.1"/>
    <property type="molecule type" value="Genomic_DNA"/>
</dbReference>
<protein>
    <submittedName>
        <fullName evidence="3">Class I SAM-dependent methyltransferase</fullName>
    </submittedName>
</protein>
<evidence type="ECO:0000256" key="1">
    <source>
        <dbReference type="ARBA" id="ARBA00022679"/>
    </source>
</evidence>
<keyword evidence="4" id="KW-1185">Reference proteome</keyword>